<dbReference type="RefSeq" id="WP_199263356.1">
    <property type="nucleotide sequence ID" value="NZ_CP054140.1"/>
</dbReference>
<dbReference type="PANTHER" id="PTHR10578:SF107">
    <property type="entry name" value="2-HYDROXYACID OXIDASE 1"/>
    <property type="match status" value="1"/>
</dbReference>
<feature type="binding site" evidence="7">
    <location>
        <position position="234"/>
    </location>
    <ligand>
        <name>FMN</name>
        <dbReference type="ChEBI" id="CHEBI:58210"/>
    </ligand>
</feature>
<keyword evidence="4" id="KW-0560">Oxidoreductase</keyword>
<protein>
    <submittedName>
        <fullName evidence="9">Alpha-hydroxy-acid oxidizing protein</fullName>
    </submittedName>
</protein>
<feature type="binding site" evidence="7">
    <location>
        <position position="239"/>
    </location>
    <ligand>
        <name>glyoxylate</name>
        <dbReference type="ChEBI" id="CHEBI:36655"/>
    </ligand>
</feature>
<feature type="binding site" evidence="7">
    <location>
        <begin position="290"/>
        <end position="291"/>
    </location>
    <ligand>
        <name>FMN</name>
        <dbReference type="ChEBI" id="CHEBI:58210"/>
    </ligand>
</feature>
<evidence type="ECO:0000256" key="2">
    <source>
        <dbReference type="ARBA" id="ARBA00022630"/>
    </source>
</evidence>
<reference evidence="9 10" key="1">
    <citation type="submission" date="2020-05" db="EMBL/GenBank/DDBJ databases">
        <title>Complete genome of Desulfobulbus oligotrophicus.</title>
        <authorList>
            <person name="Podar M."/>
        </authorList>
    </citation>
    <scope>NUCLEOTIDE SEQUENCE [LARGE SCALE GENOMIC DNA]</scope>
    <source>
        <strain evidence="9 10">Prop6</strain>
    </source>
</reference>
<feature type="domain" description="FMN hydroxy acid dehydrogenase" evidence="8">
    <location>
        <begin position="37"/>
        <end position="341"/>
    </location>
</feature>
<dbReference type="InterPro" id="IPR012133">
    <property type="entry name" value="Alpha-hydoxy_acid_DH_FMN"/>
</dbReference>
<dbReference type="CDD" id="cd02809">
    <property type="entry name" value="alpha_hydroxyacid_oxid_FMN"/>
    <property type="match status" value="1"/>
</dbReference>
<dbReference type="EMBL" id="CP054140">
    <property type="protein sequence ID" value="QQG64523.1"/>
    <property type="molecule type" value="Genomic_DNA"/>
</dbReference>
<keyword evidence="10" id="KW-1185">Reference proteome</keyword>
<dbReference type="GO" id="GO:0010181">
    <property type="term" value="F:FMN binding"/>
    <property type="evidence" value="ECO:0007669"/>
    <property type="project" value="InterPro"/>
</dbReference>
<dbReference type="KEGG" id="dog:HP555_00960"/>
<dbReference type="AlphaFoldDB" id="A0A7T6APE6"/>
<evidence type="ECO:0000256" key="6">
    <source>
        <dbReference type="PIRSR" id="PIRSR000138-1"/>
    </source>
</evidence>
<evidence type="ECO:0000256" key="7">
    <source>
        <dbReference type="PIRSR" id="PIRSR000138-2"/>
    </source>
</evidence>
<dbReference type="PROSITE" id="PS51349">
    <property type="entry name" value="FMN_HYDROXY_ACID_DH_2"/>
    <property type="match status" value="1"/>
</dbReference>
<dbReference type="GO" id="GO:0016491">
    <property type="term" value="F:oxidoreductase activity"/>
    <property type="evidence" value="ECO:0007669"/>
    <property type="project" value="UniProtKB-KW"/>
</dbReference>
<evidence type="ECO:0000256" key="4">
    <source>
        <dbReference type="ARBA" id="ARBA00023002"/>
    </source>
</evidence>
<evidence type="ECO:0000256" key="3">
    <source>
        <dbReference type="ARBA" id="ARBA00022643"/>
    </source>
</evidence>
<gene>
    <name evidence="9" type="ORF">HP555_00960</name>
</gene>
<evidence type="ECO:0000256" key="5">
    <source>
        <dbReference type="ARBA" id="ARBA00024042"/>
    </source>
</evidence>
<comment type="cofactor">
    <cofactor evidence="1">
        <name>FMN</name>
        <dbReference type="ChEBI" id="CHEBI:58210"/>
    </cofactor>
</comment>
<keyword evidence="2 7" id="KW-0285">Flavoprotein</keyword>
<sequence>MDMQTVRENARKKLKGYCRVCPVCDGRVCAGEVPGMGGLGTASSFKANVEALARVRLQMRTIHPVKEPELSFSLWGKKLAMPILVAPMTGTTYNMGGAMSEEEFITELVAGAQQAGSLTMTGDGADPAMFGSGLKVGAANQGSTIAIIKPREQAVVIQYLREAESAGVLAAGMDIDGAGLVTMAMKGQPVGPKTSQELQEVIAATRLPFIVKGVMTADEAELVVQAGADAIVVSNHGGRVLDFTPGAADVLAEIAARVKGKAIIFADGGVRSGADVLKLLALGADAVLIGRPLVTAAFGGGRDGVALMLNQYKNELLQAMLLTGTADVTKVSADILYAGKGPDR</sequence>
<feature type="active site" description="Proton acceptor" evidence="6">
    <location>
        <position position="236"/>
    </location>
</feature>
<evidence type="ECO:0000256" key="1">
    <source>
        <dbReference type="ARBA" id="ARBA00001917"/>
    </source>
</evidence>
<comment type="similarity">
    <text evidence="5">Belongs to the FMN-dependent alpha-hydroxy acid dehydrogenase family.</text>
</comment>
<name>A0A7T6APE6_9BACT</name>
<keyword evidence="3 7" id="KW-0288">FMN</keyword>
<evidence type="ECO:0000259" key="8">
    <source>
        <dbReference type="PROSITE" id="PS51349"/>
    </source>
</evidence>
<feature type="binding site" evidence="7">
    <location>
        <position position="236"/>
    </location>
    <ligand>
        <name>FMN</name>
        <dbReference type="ChEBI" id="CHEBI:58210"/>
    </ligand>
</feature>
<dbReference type="InterPro" id="IPR013785">
    <property type="entry name" value="Aldolase_TIM"/>
</dbReference>
<dbReference type="InterPro" id="IPR037396">
    <property type="entry name" value="FMN_HAD"/>
</dbReference>
<evidence type="ECO:0000313" key="9">
    <source>
        <dbReference type="EMBL" id="QQG64523.1"/>
    </source>
</evidence>
<dbReference type="Gene3D" id="3.20.20.70">
    <property type="entry name" value="Aldolase class I"/>
    <property type="match status" value="1"/>
</dbReference>
<dbReference type="Proteomes" id="UP000596092">
    <property type="component" value="Chromosome"/>
</dbReference>
<dbReference type="SUPFAM" id="SSF51395">
    <property type="entry name" value="FMN-linked oxidoreductases"/>
    <property type="match status" value="1"/>
</dbReference>
<dbReference type="InterPro" id="IPR000262">
    <property type="entry name" value="FMN-dep_DH"/>
</dbReference>
<dbReference type="PIRSF" id="PIRSF000138">
    <property type="entry name" value="Al-hdrx_acd_dh"/>
    <property type="match status" value="1"/>
</dbReference>
<accession>A0A7T6APE6</accession>
<feature type="binding site" evidence="7">
    <location>
        <begin position="267"/>
        <end position="271"/>
    </location>
    <ligand>
        <name>FMN</name>
        <dbReference type="ChEBI" id="CHEBI:58210"/>
    </ligand>
</feature>
<dbReference type="Pfam" id="PF01070">
    <property type="entry name" value="FMN_dh"/>
    <property type="match status" value="2"/>
</dbReference>
<feature type="binding site" evidence="7">
    <location>
        <position position="212"/>
    </location>
    <ligand>
        <name>FMN</name>
        <dbReference type="ChEBI" id="CHEBI:58210"/>
    </ligand>
</feature>
<organism evidence="9 10">
    <name type="scientific">Desulfobulbus oligotrophicus</name>
    <dbReference type="NCBI Taxonomy" id="1909699"/>
    <lineage>
        <taxon>Bacteria</taxon>
        <taxon>Pseudomonadati</taxon>
        <taxon>Thermodesulfobacteriota</taxon>
        <taxon>Desulfobulbia</taxon>
        <taxon>Desulfobulbales</taxon>
        <taxon>Desulfobulbaceae</taxon>
        <taxon>Desulfobulbus</taxon>
    </lineage>
</organism>
<evidence type="ECO:0000313" key="10">
    <source>
        <dbReference type="Proteomes" id="UP000596092"/>
    </source>
</evidence>
<proteinExistence type="inferred from homology"/>
<dbReference type="PANTHER" id="PTHR10578">
    <property type="entry name" value="S -2-HYDROXY-ACID OXIDASE-RELATED"/>
    <property type="match status" value="1"/>
</dbReference>